<feature type="domain" description="Secretion system C-terminal sorting" evidence="2">
    <location>
        <begin position="566"/>
        <end position="641"/>
    </location>
</feature>
<protein>
    <recommendedName>
        <fullName evidence="2">Secretion system C-terminal sorting domain-containing protein</fullName>
    </recommendedName>
</protein>
<dbReference type="Pfam" id="PF18962">
    <property type="entry name" value="Por_Secre_tail"/>
    <property type="match status" value="1"/>
</dbReference>
<dbReference type="NCBIfam" id="TIGR04183">
    <property type="entry name" value="Por_Secre_tail"/>
    <property type="match status" value="1"/>
</dbReference>
<dbReference type="RefSeq" id="WP_105040312.1">
    <property type="nucleotide sequence ID" value="NZ_PPSL01000004.1"/>
</dbReference>
<name>A0A2S7STS9_9BACT</name>
<keyword evidence="1" id="KW-0732">Signal</keyword>
<evidence type="ECO:0000259" key="2">
    <source>
        <dbReference type="Pfam" id="PF18962"/>
    </source>
</evidence>
<dbReference type="InterPro" id="IPR013783">
    <property type="entry name" value="Ig-like_fold"/>
</dbReference>
<evidence type="ECO:0000313" key="3">
    <source>
        <dbReference type="EMBL" id="PQJ10303.1"/>
    </source>
</evidence>
<accession>A0A2S7STS9</accession>
<dbReference type="OrthoDB" id="957862at2"/>
<dbReference type="EMBL" id="PPSL01000004">
    <property type="protein sequence ID" value="PQJ10303.1"/>
    <property type="molecule type" value="Genomic_DNA"/>
</dbReference>
<dbReference type="Gene3D" id="2.60.40.10">
    <property type="entry name" value="Immunoglobulins"/>
    <property type="match status" value="1"/>
</dbReference>
<proteinExistence type="predicted"/>
<evidence type="ECO:0000256" key="1">
    <source>
        <dbReference type="SAM" id="SignalP"/>
    </source>
</evidence>
<dbReference type="Proteomes" id="UP000239872">
    <property type="component" value="Unassembled WGS sequence"/>
</dbReference>
<gene>
    <name evidence="3" type="ORF">CJD36_016610</name>
</gene>
<reference evidence="3 4" key="1">
    <citation type="submission" date="2018-01" db="EMBL/GenBank/DDBJ databases">
        <title>A novel member of the phylum Bacteroidetes isolated from glacier ice.</title>
        <authorList>
            <person name="Liu Q."/>
            <person name="Xin Y.-H."/>
        </authorList>
    </citation>
    <scope>NUCLEOTIDE SEQUENCE [LARGE SCALE GENOMIC DNA]</scope>
    <source>
        <strain evidence="3 4">RB1R16</strain>
    </source>
</reference>
<comment type="caution">
    <text evidence="3">The sequence shown here is derived from an EMBL/GenBank/DDBJ whole genome shotgun (WGS) entry which is preliminary data.</text>
</comment>
<dbReference type="InterPro" id="IPR026444">
    <property type="entry name" value="Secre_tail"/>
</dbReference>
<dbReference type="AlphaFoldDB" id="A0A2S7STS9"/>
<feature type="chain" id="PRO_5015745844" description="Secretion system C-terminal sorting domain-containing protein" evidence="1">
    <location>
        <begin position="20"/>
        <end position="645"/>
    </location>
</feature>
<dbReference type="Gene3D" id="2.60.120.260">
    <property type="entry name" value="Galactose-binding domain-like"/>
    <property type="match status" value="1"/>
</dbReference>
<sequence>MKTAITLIIFLFSTCYLNAQTIVFEEKFDGMPSYNLTGWPYQFSGVVPWQCGIPFTVGPCMIPLGAAMAENSGTNKVACFAECGTSDPNDTNVLTSTPLINMGPVAGAWLQYDSYFAGYSYAGDTERATVEISTDSGSSWTVLENVAPSVPQGLFNTHYINLSAYDHVGNIRIGFRYNDDGGHMMGWAIDNVTVFIPAHKDLAVLSATPTDTMLSYLVPGQSHIHKVKIYNQGLDTVHSFRLFYQQDSGPIMANLITGLNMPAFATTVFSHNIPDTVFTTGMHTIKVWAALDSDANHANDSAITHLTGVDFMPSKRLTIESGEGTYNGWSPRNIYYLKMLPLMDVPATLISIHEFDPMVDTPYHDFMFNLGWNYVPYILFDRRKSIPLDSFFYYLDIQKQYFGFANMQLSSFNDIDGINVTAKVTPALDMTGDFRLVLILTEDGVTGTTIAWDQANNYAFNAHGPMGGFETMANPIPAASMVYNYVARKAFPSPDGQPGMLPSTLSAGIDYSYTFTTTLDPAWNPHKVKAKVLLIRHNDSTVLNSNEIRFPVEVTDVNANAFSAGVYPNPAQDDARTYFNLNSAGTAHVTLTDLTGRTLYTHSVTQFSAGRNEIELPVDPLGSGLYIVNVQTDEGSKSVKLEVIH</sequence>
<organism evidence="3 4">
    <name type="scientific">Flavipsychrobacter stenotrophus</name>
    <dbReference type="NCBI Taxonomy" id="2077091"/>
    <lineage>
        <taxon>Bacteria</taxon>
        <taxon>Pseudomonadati</taxon>
        <taxon>Bacteroidota</taxon>
        <taxon>Chitinophagia</taxon>
        <taxon>Chitinophagales</taxon>
        <taxon>Chitinophagaceae</taxon>
        <taxon>Flavipsychrobacter</taxon>
    </lineage>
</organism>
<keyword evidence="4" id="KW-1185">Reference proteome</keyword>
<feature type="signal peptide" evidence="1">
    <location>
        <begin position="1"/>
        <end position="19"/>
    </location>
</feature>
<evidence type="ECO:0000313" key="4">
    <source>
        <dbReference type="Proteomes" id="UP000239872"/>
    </source>
</evidence>